<dbReference type="Pfam" id="PF16183">
    <property type="entry name" value="Kinesin_assoc"/>
    <property type="match status" value="1"/>
</dbReference>
<evidence type="ECO:0000256" key="13">
    <source>
        <dbReference type="ARBA" id="ARBA00064520"/>
    </source>
</evidence>
<evidence type="ECO:0000256" key="4">
    <source>
        <dbReference type="ARBA" id="ARBA00022490"/>
    </source>
</evidence>
<dbReference type="Pfam" id="PF00498">
    <property type="entry name" value="FHA"/>
    <property type="match status" value="1"/>
</dbReference>
<keyword evidence="8 14" id="KW-0067">ATP-binding</keyword>
<dbReference type="GO" id="GO:0003777">
    <property type="term" value="F:microtubule motor activity"/>
    <property type="evidence" value="ECO:0007669"/>
    <property type="project" value="InterPro"/>
</dbReference>
<feature type="compositionally biased region" description="Polar residues" evidence="16">
    <location>
        <begin position="69"/>
        <end position="91"/>
    </location>
</feature>
<keyword evidence="11" id="KW-0206">Cytoskeleton</keyword>
<feature type="binding site" evidence="14">
    <location>
        <begin position="279"/>
        <end position="286"/>
    </location>
    <ligand>
        <name>ATP</name>
        <dbReference type="ChEBI" id="CHEBI:30616"/>
    </ligand>
</feature>
<evidence type="ECO:0000256" key="14">
    <source>
        <dbReference type="PROSITE-ProRule" id="PRU00283"/>
    </source>
</evidence>
<dbReference type="GO" id="GO:0030496">
    <property type="term" value="C:midbody"/>
    <property type="evidence" value="ECO:0007669"/>
    <property type="project" value="UniProtKB-SubCell"/>
</dbReference>
<evidence type="ECO:0000256" key="12">
    <source>
        <dbReference type="ARBA" id="ARBA00023242"/>
    </source>
</evidence>
<keyword evidence="10 14" id="KW-0505">Motor protein</keyword>
<evidence type="ECO:0000256" key="8">
    <source>
        <dbReference type="ARBA" id="ARBA00022840"/>
    </source>
</evidence>
<dbReference type="InterPro" id="IPR008984">
    <property type="entry name" value="SMAD_FHA_dom_sf"/>
</dbReference>
<dbReference type="PROSITE" id="PS50067">
    <property type="entry name" value="KINESIN_MOTOR_2"/>
    <property type="match status" value="1"/>
</dbReference>
<dbReference type="PROSITE" id="PS50006">
    <property type="entry name" value="FHA_DOMAIN"/>
    <property type="match status" value="1"/>
</dbReference>
<evidence type="ECO:0000256" key="7">
    <source>
        <dbReference type="ARBA" id="ARBA00022741"/>
    </source>
</evidence>
<evidence type="ECO:0000256" key="5">
    <source>
        <dbReference type="ARBA" id="ARBA00022553"/>
    </source>
</evidence>
<dbReference type="SMART" id="SM00240">
    <property type="entry name" value="FHA"/>
    <property type="match status" value="1"/>
</dbReference>
<evidence type="ECO:0000313" key="17">
    <source>
        <dbReference type="EMBL" id="CAB4013754.1"/>
    </source>
</evidence>
<dbReference type="Gene3D" id="3.40.850.10">
    <property type="entry name" value="Kinesin motor domain"/>
    <property type="match status" value="1"/>
</dbReference>
<keyword evidence="18" id="KW-1185">Reference proteome</keyword>
<sequence length="780" mass="87473">MKDMSEISTVKPARAKRTLPSLPKSCKPSNGVFLSPTCSPKTARKNCTNSPLATTGKERAKPSRLPIRRTQSLSEISVQKSSTNNNKLRKQATINSSELSGKNSNNNNTKHIKLSTTPGELNKAKTTKNTTVKKQTNSLNIQPKTEPRMKKIQELSDAINHSNSETESSILTKSESIDSVSGLELEEERSCVTVAVRVRPFNQRELKNTNAQLCLTAEGNTLFTSGPGLKHSFSYDHCFWSFDENCETFATQEYVYNKIGKPLVGNAFDGYNTCLFAYGQTGSGKSYSMMGLNHEEQPGIIPRFCEDLFERMNSCPELTFSVEISYFEIYNEKIHDLLDYHKGKDNKKSHLRVREHPELGPYVQDLSTYIVSSYADVESWLAVGNKSRATAATGMNEKSSRSHSVFTIILTQTQTELLEGTETQMSKTSKINLIDLAGSERASTALNDDVIDSKQTYDLRLKEGGSINKSLHTLGKVISVLSTQEKAGKKKKVHIPYRDSVLTWLLKDSLGGNSKTAMIATVSPSIAHYEETLSTLRYASQARSIVNRARVNEDPNAKLIRELLAEIERLKESSISSEPEINNSLNDEITMLREKLKETTSLLAESTKNWQEKLELSEKRKVEEAEKLKQAGISFKVDNKLPNLVNLNEDPQLSEMLLYMLKEGETTVGRRQSELCSDHDVQLNGVLVAENHCLIRNEGEKVYITPIDDAPTYVNGQQLSEETVLHHGDRLVIGGDHYFRFNHPMEVQQRRQENSEKGESVVPKDFEFARNELAQVQNAR</sequence>
<accession>A0A6S7I5F0</accession>
<keyword evidence="5" id="KW-0597">Phosphoprotein</keyword>
<keyword evidence="4" id="KW-0963">Cytoplasm</keyword>
<reference evidence="17" key="1">
    <citation type="submission" date="2020-04" db="EMBL/GenBank/DDBJ databases">
        <authorList>
            <person name="Alioto T."/>
            <person name="Alioto T."/>
            <person name="Gomez Garrido J."/>
        </authorList>
    </citation>
    <scope>NUCLEOTIDE SEQUENCE</scope>
    <source>
        <strain evidence="17">A484AB</strain>
    </source>
</reference>
<dbReference type="InterPro" id="IPR036961">
    <property type="entry name" value="Kinesin_motor_dom_sf"/>
</dbReference>
<dbReference type="InterPro" id="IPR032405">
    <property type="entry name" value="Kinesin_assoc"/>
</dbReference>
<dbReference type="GO" id="GO:0008017">
    <property type="term" value="F:microtubule binding"/>
    <property type="evidence" value="ECO:0007669"/>
    <property type="project" value="InterPro"/>
</dbReference>
<evidence type="ECO:0000256" key="6">
    <source>
        <dbReference type="ARBA" id="ARBA00022701"/>
    </source>
</evidence>
<dbReference type="PANTHER" id="PTHR47117">
    <property type="entry name" value="STAR-RELATED LIPID TRANSFER PROTEIN 9"/>
    <property type="match status" value="1"/>
</dbReference>
<evidence type="ECO:0000256" key="11">
    <source>
        <dbReference type="ARBA" id="ARBA00023212"/>
    </source>
</evidence>
<feature type="region of interest" description="Disordered" evidence="16">
    <location>
        <begin position="96"/>
        <end position="115"/>
    </location>
</feature>
<evidence type="ECO:0000256" key="16">
    <source>
        <dbReference type="SAM" id="MobiDB-lite"/>
    </source>
</evidence>
<keyword evidence="9" id="KW-0175">Coiled coil</keyword>
<dbReference type="Pfam" id="PF00225">
    <property type="entry name" value="Kinesin"/>
    <property type="match status" value="1"/>
</dbReference>
<dbReference type="PANTHER" id="PTHR47117:SF5">
    <property type="entry name" value="KINESIN-LIKE PROTEIN KIF14"/>
    <property type="match status" value="1"/>
</dbReference>
<dbReference type="Gene3D" id="2.60.200.20">
    <property type="match status" value="1"/>
</dbReference>
<proteinExistence type="inferred from homology"/>
<keyword evidence="6 15" id="KW-0493">Microtubule</keyword>
<evidence type="ECO:0000256" key="1">
    <source>
        <dbReference type="ARBA" id="ARBA00004123"/>
    </source>
</evidence>
<dbReference type="SMART" id="SM00129">
    <property type="entry name" value="KISc"/>
    <property type="match status" value="1"/>
</dbReference>
<dbReference type="AlphaFoldDB" id="A0A6S7I5F0"/>
<evidence type="ECO:0000256" key="9">
    <source>
        <dbReference type="ARBA" id="ARBA00023054"/>
    </source>
</evidence>
<dbReference type="GO" id="GO:0007018">
    <property type="term" value="P:microtubule-based movement"/>
    <property type="evidence" value="ECO:0007669"/>
    <property type="project" value="InterPro"/>
</dbReference>
<dbReference type="SUPFAM" id="SSF49879">
    <property type="entry name" value="SMAD/FHA domain"/>
    <property type="match status" value="1"/>
</dbReference>
<dbReference type="PROSITE" id="PS00411">
    <property type="entry name" value="KINESIN_MOTOR_1"/>
    <property type="match status" value="1"/>
</dbReference>
<comment type="subcellular location">
    <subcellularLocation>
        <location evidence="2">Cytoplasm</location>
        <location evidence="2">Cytoskeleton</location>
        <location evidence="2">Spindle</location>
    </subcellularLocation>
    <subcellularLocation>
        <location evidence="3">Midbody</location>
    </subcellularLocation>
    <subcellularLocation>
        <location evidence="1">Nucleus</location>
    </subcellularLocation>
</comment>
<comment type="caution">
    <text evidence="17">The sequence shown here is derived from an EMBL/GenBank/DDBJ whole genome shotgun (WGS) entry which is preliminary data.</text>
</comment>
<feature type="region of interest" description="Disordered" evidence="16">
    <location>
        <begin position="1"/>
        <end position="91"/>
    </location>
</feature>
<name>A0A6S7I5F0_PARCT</name>
<dbReference type="GO" id="GO:0005524">
    <property type="term" value="F:ATP binding"/>
    <property type="evidence" value="ECO:0007669"/>
    <property type="project" value="UniProtKB-UniRule"/>
</dbReference>
<protein>
    <recommendedName>
        <fullName evidence="15">Kinesin-like protein</fullName>
    </recommendedName>
</protein>
<feature type="compositionally biased region" description="Polar residues" evidence="16">
    <location>
        <begin position="36"/>
        <end position="53"/>
    </location>
</feature>
<comment type="similarity">
    <text evidence="14 15">Belongs to the TRAFAC class myosin-kinesin ATPase superfamily. Kinesin family.</text>
</comment>
<evidence type="ECO:0000256" key="3">
    <source>
        <dbReference type="ARBA" id="ARBA00004214"/>
    </source>
</evidence>
<evidence type="ECO:0000313" key="18">
    <source>
        <dbReference type="Proteomes" id="UP001152795"/>
    </source>
</evidence>
<evidence type="ECO:0000256" key="2">
    <source>
        <dbReference type="ARBA" id="ARBA00004186"/>
    </source>
</evidence>
<keyword evidence="7 14" id="KW-0547">Nucleotide-binding</keyword>
<dbReference type="GO" id="GO:0005819">
    <property type="term" value="C:spindle"/>
    <property type="evidence" value="ECO:0007669"/>
    <property type="project" value="UniProtKB-SubCell"/>
</dbReference>
<keyword evidence="12" id="KW-0539">Nucleus</keyword>
<organism evidence="17 18">
    <name type="scientific">Paramuricea clavata</name>
    <name type="common">Red gorgonian</name>
    <name type="synonym">Violescent sea-whip</name>
    <dbReference type="NCBI Taxonomy" id="317549"/>
    <lineage>
        <taxon>Eukaryota</taxon>
        <taxon>Metazoa</taxon>
        <taxon>Cnidaria</taxon>
        <taxon>Anthozoa</taxon>
        <taxon>Octocorallia</taxon>
        <taxon>Malacalcyonacea</taxon>
        <taxon>Plexauridae</taxon>
        <taxon>Paramuricea</taxon>
    </lineage>
</organism>
<dbReference type="PRINTS" id="PR00380">
    <property type="entry name" value="KINESINHEAVY"/>
</dbReference>
<dbReference type="FunFam" id="3.40.850.10:FF:000042">
    <property type="entry name" value="Kinesin family member 14"/>
    <property type="match status" value="1"/>
</dbReference>
<evidence type="ECO:0000256" key="10">
    <source>
        <dbReference type="ARBA" id="ARBA00023175"/>
    </source>
</evidence>
<dbReference type="InterPro" id="IPR027417">
    <property type="entry name" value="P-loop_NTPase"/>
</dbReference>
<dbReference type="EMBL" id="CACRXK020008009">
    <property type="protein sequence ID" value="CAB4013754.1"/>
    <property type="molecule type" value="Genomic_DNA"/>
</dbReference>
<dbReference type="GO" id="GO:0005634">
    <property type="term" value="C:nucleus"/>
    <property type="evidence" value="ECO:0007669"/>
    <property type="project" value="UniProtKB-SubCell"/>
</dbReference>
<dbReference type="OrthoDB" id="3176171at2759"/>
<comment type="subunit">
    <text evidence="13">Directly interacts with PRC1 within a complex also containing KIF4A, KIF20A and KIF23; targets to the central spindle. Directly interacts with CIT depending on the activation state of the kinase (stronger interaction with the kinase-dead form); targets to the midbody. Interacts with ARRB2; the interaction is detected in the nucleus upon OR1D2 stimulation. Interacts with AKT1; the interaction is detected in the plasma membrane upon INS stimulation and promotes AKT1 phosphorylation. Interacts with SVIL; at midbody during cytokinesis. Interacts with RADIL (via PDZ domain); recruits RADIL to the microtubule network restricting RADIL from interaction with activated RAP1A.</text>
</comment>
<dbReference type="InterPro" id="IPR000253">
    <property type="entry name" value="FHA_dom"/>
</dbReference>
<dbReference type="InterPro" id="IPR001752">
    <property type="entry name" value="Kinesin_motor_dom"/>
</dbReference>
<gene>
    <name evidence="17" type="ORF">PACLA_8A034632</name>
</gene>
<evidence type="ECO:0000256" key="15">
    <source>
        <dbReference type="RuleBase" id="RU000394"/>
    </source>
</evidence>
<dbReference type="InterPro" id="IPR019821">
    <property type="entry name" value="Kinesin_motor_CS"/>
</dbReference>
<dbReference type="FunFam" id="2.60.200.20:FF:000020">
    <property type="entry name" value="Kinesin family member 14"/>
    <property type="match status" value="1"/>
</dbReference>
<dbReference type="SUPFAM" id="SSF52540">
    <property type="entry name" value="P-loop containing nucleoside triphosphate hydrolases"/>
    <property type="match status" value="1"/>
</dbReference>
<dbReference type="Proteomes" id="UP001152795">
    <property type="component" value="Unassembled WGS sequence"/>
</dbReference>
<dbReference type="GO" id="GO:0005874">
    <property type="term" value="C:microtubule"/>
    <property type="evidence" value="ECO:0007669"/>
    <property type="project" value="UniProtKB-KW"/>
</dbReference>
<dbReference type="CDD" id="cd22707">
    <property type="entry name" value="FHA_KIF14"/>
    <property type="match status" value="1"/>
</dbReference>
<dbReference type="GO" id="GO:0043066">
    <property type="term" value="P:negative regulation of apoptotic process"/>
    <property type="evidence" value="ECO:0007669"/>
    <property type="project" value="UniProtKB-ARBA"/>
</dbReference>